<evidence type="ECO:0000256" key="1">
    <source>
        <dbReference type="SAM" id="MobiDB-lite"/>
    </source>
</evidence>
<dbReference type="OrthoDB" id="5149821at2"/>
<dbReference type="Pfam" id="PF14110">
    <property type="entry name" value="DUF4282"/>
    <property type="match status" value="1"/>
</dbReference>
<feature type="compositionally biased region" description="Polar residues" evidence="1">
    <location>
        <begin position="1"/>
        <end position="11"/>
    </location>
</feature>
<reference evidence="3 4" key="1">
    <citation type="submission" date="2015-03" db="EMBL/GenBank/DDBJ databases">
        <title>Luteipulveratus halotolerans sp. nov., a novel actinobacterium (Dermacoccaceae) from Sarawak, Malaysia.</title>
        <authorList>
            <person name="Juboi H."/>
            <person name="Basik A."/>
            <person name="Shamsul S.S."/>
            <person name="Arnold P."/>
            <person name="Schmitt E.K."/>
            <person name="Sanglier J.-J."/>
            <person name="Yeo T."/>
        </authorList>
    </citation>
    <scope>NUCLEOTIDE SEQUENCE [LARGE SCALE GENOMIC DNA]</scope>
    <source>
        <strain evidence="3 4">MN07-A0370</strain>
    </source>
</reference>
<keyword evidence="2" id="KW-0812">Transmembrane</keyword>
<dbReference type="KEGG" id="lmoi:VV02_25480"/>
<keyword evidence="4" id="KW-1185">Reference proteome</keyword>
<dbReference type="EMBL" id="CP011112">
    <property type="protein sequence ID" value="AKU18417.1"/>
    <property type="molecule type" value="Genomic_DNA"/>
</dbReference>
<dbReference type="STRING" id="571913.VV02_25480"/>
<feature type="transmembrane region" description="Helical" evidence="2">
    <location>
        <begin position="112"/>
        <end position="134"/>
    </location>
</feature>
<accession>A0A0K1JNX3</accession>
<dbReference type="InterPro" id="IPR025557">
    <property type="entry name" value="DUF4282"/>
</dbReference>
<name>A0A0K1JNX3_9MICO</name>
<evidence type="ECO:0000313" key="4">
    <source>
        <dbReference type="Proteomes" id="UP000066480"/>
    </source>
</evidence>
<dbReference type="PATRIC" id="fig|571913.6.peg.5162"/>
<feature type="compositionally biased region" description="Low complexity" evidence="1">
    <location>
        <begin position="38"/>
        <end position="58"/>
    </location>
</feature>
<evidence type="ECO:0000313" key="3">
    <source>
        <dbReference type="EMBL" id="AKU18417.1"/>
    </source>
</evidence>
<protein>
    <submittedName>
        <fullName evidence="3">Uncharacterized protein</fullName>
    </submittedName>
</protein>
<proteinExistence type="predicted"/>
<evidence type="ECO:0000256" key="2">
    <source>
        <dbReference type="SAM" id="Phobius"/>
    </source>
</evidence>
<feature type="transmembrane region" description="Helical" evidence="2">
    <location>
        <begin position="154"/>
        <end position="176"/>
    </location>
</feature>
<organism evidence="3 4">
    <name type="scientific">Luteipulveratus mongoliensis</name>
    <dbReference type="NCBI Taxonomy" id="571913"/>
    <lineage>
        <taxon>Bacteria</taxon>
        <taxon>Bacillati</taxon>
        <taxon>Actinomycetota</taxon>
        <taxon>Actinomycetes</taxon>
        <taxon>Micrococcales</taxon>
        <taxon>Dermacoccaceae</taxon>
        <taxon>Luteipulveratus</taxon>
    </lineage>
</organism>
<keyword evidence="2" id="KW-1133">Transmembrane helix</keyword>
<dbReference type="Proteomes" id="UP000066480">
    <property type="component" value="Chromosome"/>
</dbReference>
<keyword evidence="2" id="KW-0472">Membrane</keyword>
<feature type="region of interest" description="Disordered" evidence="1">
    <location>
        <begin position="1"/>
        <end position="79"/>
    </location>
</feature>
<dbReference type="AlphaFoldDB" id="A0A0K1JNX3"/>
<sequence>MSSPTNGSWNDNPEQGPGAGPNPGPQYPGYNQGGGYGQPQPQGQPPQQSIGQGYQQPPQGGPQGPGPQGPGNFGQQAVGSAGQVVGGAGDGLGDLFSDFGFKKNLTEKIASIAFLLTVVWAFLRFVTAISHAFGKQPVDGGGQGGLKNMGTFEAFMTSLEALAGLVLTVAIARIILELAVNVARIAQRNKN</sequence>
<gene>
    <name evidence="3" type="ORF">VV02_25480</name>
</gene>
<dbReference type="RefSeq" id="WP_052596217.1">
    <property type="nucleotide sequence ID" value="NZ_CP011112.1"/>
</dbReference>